<dbReference type="Proteomes" id="UP001596523">
    <property type="component" value="Unassembled WGS sequence"/>
</dbReference>
<name>A0ABW2JEB8_9ACTN</name>
<feature type="compositionally biased region" description="Basic residues" evidence="1">
    <location>
        <begin position="66"/>
        <end position="75"/>
    </location>
</feature>
<dbReference type="EMBL" id="JBHTCF010000002">
    <property type="protein sequence ID" value="MFC7304167.1"/>
    <property type="molecule type" value="Genomic_DNA"/>
</dbReference>
<evidence type="ECO:0000256" key="1">
    <source>
        <dbReference type="SAM" id="MobiDB-lite"/>
    </source>
</evidence>
<feature type="compositionally biased region" description="Low complexity" evidence="1">
    <location>
        <begin position="21"/>
        <end position="65"/>
    </location>
</feature>
<keyword evidence="3" id="KW-1185">Reference proteome</keyword>
<dbReference type="RefSeq" id="WP_381828090.1">
    <property type="nucleotide sequence ID" value="NZ_JBHTCF010000002.1"/>
</dbReference>
<organism evidence="2 3">
    <name type="scientific">Streptomyces monticola</name>
    <dbReference type="NCBI Taxonomy" id="2666263"/>
    <lineage>
        <taxon>Bacteria</taxon>
        <taxon>Bacillati</taxon>
        <taxon>Actinomycetota</taxon>
        <taxon>Actinomycetes</taxon>
        <taxon>Kitasatosporales</taxon>
        <taxon>Streptomycetaceae</taxon>
        <taxon>Streptomyces</taxon>
    </lineage>
</organism>
<feature type="region of interest" description="Disordered" evidence="1">
    <location>
        <begin position="1"/>
        <end position="84"/>
    </location>
</feature>
<proteinExistence type="predicted"/>
<comment type="caution">
    <text evidence="2">The sequence shown here is derived from an EMBL/GenBank/DDBJ whole genome shotgun (WGS) entry which is preliminary data.</text>
</comment>
<evidence type="ECO:0000313" key="3">
    <source>
        <dbReference type="Proteomes" id="UP001596523"/>
    </source>
</evidence>
<protein>
    <submittedName>
        <fullName evidence="2">Uncharacterized protein</fullName>
    </submittedName>
</protein>
<gene>
    <name evidence="2" type="ORF">ACFQVC_08075</name>
</gene>
<accession>A0ABW2JEB8</accession>
<sequence>MTTTRRASQGAKKSPAKKAAGKAATTKAAPSAKKATRSTSTRTRSASATSATAHSTPAKAKASKPAAHKSTRSHTAKSTDGYTLTIPPVSHMAAGVANAAKAPLAKGHELLTAKKGLPVYLGLGGAAVLGVLELPVAAAAGGGYAVLRQWGPTRGLLGGGGKTAHA</sequence>
<evidence type="ECO:0000313" key="2">
    <source>
        <dbReference type="EMBL" id="MFC7304167.1"/>
    </source>
</evidence>
<reference evidence="3" key="1">
    <citation type="journal article" date="2019" name="Int. J. Syst. Evol. Microbiol.">
        <title>The Global Catalogue of Microorganisms (GCM) 10K type strain sequencing project: providing services to taxonomists for standard genome sequencing and annotation.</title>
        <authorList>
            <consortium name="The Broad Institute Genomics Platform"/>
            <consortium name="The Broad Institute Genome Sequencing Center for Infectious Disease"/>
            <person name="Wu L."/>
            <person name="Ma J."/>
        </authorList>
    </citation>
    <scope>NUCLEOTIDE SEQUENCE [LARGE SCALE GENOMIC DNA]</scope>
    <source>
        <strain evidence="3">SYNS20</strain>
    </source>
</reference>